<evidence type="ECO:0000259" key="2">
    <source>
        <dbReference type="Pfam" id="PF15296"/>
    </source>
</evidence>
<evidence type="ECO:0000313" key="3">
    <source>
        <dbReference type="EMBL" id="MEQ2203479.1"/>
    </source>
</evidence>
<dbReference type="PANTHER" id="PTHR28678:SF1">
    <property type="entry name" value="CODANIN-1"/>
    <property type="match status" value="1"/>
</dbReference>
<feature type="region of interest" description="Disordered" evidence="1">
    <location>
        <begin position="1"/>
        <end position="42"/>
    </location>
</feature>
<dbReference type="Proteomes" id="UP001434883">
    <property type="component" value="Unassembled WGS sequence"/>
</dbReference>
<feature type="non-terminal residue" evidence="3">
    <location>
        <position position="1"/>
    </location>
</feature>
<sequence>TKLAQQAASLPPCSLDPCTPTKTGTRTESKVTPDPQTMCPEPSKVTFSSELDILAELYCTCISGKRPHGGGNELQIGADGKFSDEKQRFASVLLLARLLAKFLGFISFLPYQTSEKPSKEIQETSVALRSKSVQVLDVCAVLRNSIRRRRTILTVPWVNSYLESVLFAYRRLQLNRNEEMCYLNKLLLVSVLGWLFQDCIPLVDQQLLYTCCPFLGEFRKLLAAFVSGSTARSGGIIRKITPTSAELKDTPTANRSQQKMQVNQLHGDSVLTTFEAASHVWVSDRNA</sequence>
<comment type="caution">
    <text evidence="3">The sequence shown here is derived from an EMBL/GenBank/DDBJ whole genome shotgun (WGS) entry which is preliminary data.</text>
</comment>
<dbReference type="Pfam" id="PF15296">
    <property type="entry name" value="Codanin-1_C"/>
    <property type="match status" value="1"/>
</dbReference>
<proteinExistence type="predicted"/>
<name>A0ABV0R5Q8_9TELE</name>
<evidence type="ECO:0000313" key="4">
    <source>
        <dbReference type="Proteomes" id="UP001434883"/>
    </source>
</evidence>
<dbReference type="InterPro" id="IPR040031">
    <property type="entry name" value="Codanin-1"/>
</dbReference>
<dbReference type="PANTHER" id="PTHR28678">
    <property type="entry name" value="CODANIN-1"/>
    <property type="match status" value="1"/>
</dbReference>
<accession>A0ABV0R5Q8</accession>
<feature type="domain" description="Codanin-1 C-terminal" evidence="2">
    <location>
        <begin position="198"/>
        <end position="261"/>
    </location>
</feature>
<organism evidence="3 4">
    <name type="scientific">Xenoophorus captivus</name>
    <dbReference type="NCBI Taxonomy" id="1517983"/>
    <lineage>
        <taxon>Eukaryota</taxon>
        <taxon>Metazoa</taxon>
        <taxon>Chordata</taxon>
        <taxon>Craniata</taxon>
        <taxon>Vertebrata</taxon>
        <taxon>Euteleostomi</taxon>
        <taxon>Actinopterygii</taxon>
        <taxon>Neopterygii</taxon>
        <taxon>Teleostei</taxon>
        <taxon>Neoteleostei</taxon>
        <taxon>Acanthomorphata</taxon>
        <taxon>Ovalentaria</taxon>
        <taxon>Atherinomorphae</taxon>
        <taxon>Cyprinodontiformes</taxon>
        <taxon>Goodeidae</taxon>
        <taxon>Xenoophorus</taxon>
    </lineage>
</organism>
<gene>
    <name evidence="3" type="ORF">XENOCAPTIV_030751</name>
</gene>
<dbReference type="EMBL" id="JAHRIN010034579">
    <property type="protein sequence ID" value="MEQ2203479.1"/>
    <property type="molecule type" value="Genomic_DNA"/>
</dbReference>
<dbReference type="InterPro" id="IPR028171">
    <property type="entry name" value="Codanin-1_C"/>
</dbReference>
<reference evidence="3 4" key="1">
    <citation type="submission" date="2021-06" db="EMBL/GenBank/DDBJ databases">
        <authorList>
            <person name="Palmer J.M."/>
        </authorList>
    </citation>
    <scope>NUCLEOTIDE SEQUENCE [LARGE SCALE GENOMIC DNA]</scope>
    <source>
        <strain evidence="3 4">XC_2019</strain>
        <tissue evidence="3">Muscle</tissue>
    </source>
</reference>
<keyword evidence="4" id="KW-1185">Reference proteome</keyword>
<protein>
    <recommendedName>
        <fullName evidence="2">Codanin-1 C-terminal domain-containing protein</fullName>
    </recommendedName>
</protein>
<evidence type="ECO:0000256" key="1">
    <source>
        <dbReference type="SAM" id="MobiDB-lite"/>
    </source>
</evidence>